<comment type="caution">
    <text evidence="2">The sequence shown here is derived from an EMBL/GenBank/DDBJ whole genome shotgun (WGS) entry which is preliminary data.</text>
</comment>
<reference evidence="2" key="1">
    <citation type="journal article" date="2015" name="Nature">
        <title>Complex archaea that bridge the gap between prokaryotes and eukaryotes.</title>
        <authorList>
            <person name="Spang A."/>
            <person name="Saw J.H."/>
            <person name="Jorgensen S.L."/>
            <person name="Zaremba-Niedzwiedzka K."/>
            <person name="Martijn J."/>
            <person name="Lind A.E."/>
            <person name="van Eijk R."/>
            <person name="Schleper C."/>
            <person name="Guy L."/>
            <person name="Ettema T.J."/>
        </authorList>
    </citation>
    <scope>NUCLEOTIDE SEQUENCE</scope>
</reference>
<name>A0A0F9EAV7_9ZZZZ</name>
<sequence length="241" mass="26144">MDATTTATDLIPTSEIQSVEVKAREIAEELEVLKKKAASLAESAMEVVERAKGMAVDDYGQYEAAGKLLRDIRTSTKLAEERVGPLVKIAHSAHKAAKSIENAFVKPLNALSEVLKLKMRALIMREDIRGNDPLAEVELDGEKLAEAYALAELGKQEEAEALLAEAGVFCPEDLPDGLPKVDGVSIRTLWSYKIVDEKKIPRDYMTPDLKAIGGTVRALKAKTKIKGISVYSVPSLAVTAK</sequence>
<keyword evidence="1" id="KW-0175">Coiled coil</keyword>
<gene>
    <name evidence="2" type="ORF">LCGC14_2097270</name>
</gene>
<evidence type="ECO:0000256" key="1">
    <source>
        <dbReference type="SAM" id="Coils"/>
    </source>
</evidence>
<evidence type="ECO:0000313" key="2">
    <source>
        <dbReference type="EMBL" id="KKL71198.1"/>
    </source>
</evidence>
<dbReference type="AlphaFoldDB" id="A0A0F9EAV7"/>
<proteinExistence type="predicted"/>
<organism evidence="2">
    <name type="scientific">marine sediment metagenome</name>
    <dbReference type="NCBI Taxonomy" id="412755"/>
    <lineage>
        <taxon>unclassified sequences</taxon>
        <taxon>metagenomes</taxon>
        <taxon>ecological metagenomes</taxon>
    </lineage>
</organism>
<feature type="coiled-coil region" evidence="1">
    <location>
        <begin position="16"/>
        <end position="43"/>
    </location>
</feature>
<dbReference type="EMBL" id="LAZR01025661">
    <property type="protein sequence ID" value="KKL71198.1"/>
    <property type="molecule type" value="Genomic_DNA"/>
</dbReference>
<protein>
    <submittedName>
        <fullName evidence="2">Uncharacterized protein</fullName>
    </submittedName>
</protein>
<accession>A0A0F9EAV7</accession>